<keyword evidence="3" id="KW-1185">Reference proteome</keyword>
<keyword evidence="1" id="KW-1133">Transmembrane helix</keyword>
<accession>A0AAD2FI86</accession>
<evidence type="ECO:0000313" key="2">
    <source>
        <dbReference type="EMBL" id="CAJ1933806.1"/>
    </source>
</evidence>
<evidence type="ECO:0000313" key="3">
    <source>
        <dbReference type="Proteomes" id="UP001295423"/>
    </source>
</evidence>
<sequence>MTFVAAGRNSISKIGRIAARNSWFEAARKVTTKTDRAKTKSKMTWSRGYLGVGSDTKAPDATFVAVASVVLGAGFYAWFIDPPKER</sequence>
<dbReference type="Proteomes" id="UP001295423">
    <property type="component" value="Unassembled WGS sequence"/>
</dbReference>
<gene>
    <name evidence="2" type="ORF">CYCCA115_LOCUS3469</name>
</gene>
<protein>
    <submittedName>
        <fullName evidence="2">Uncharacterized protein</fullName>
    </submittedName>
</protein>
<comment type="caution">
    <text evidence="2">The sequence shown here is derived from an EMBL/GenBank/DDBJ whole genome shotgun (WGS) entry which is preliminary data.</text>
</comment>
<organism evidence="2 3">
    <name type="scientific">Cylindrotheca closterium</name>
    <dbReference type="NCBI Taxonomy" id="2856"/>
    <lineage>
        <taxon>Eukaryota</taxon>
        <taxon>Sar</taxon>
        <taxon>Stramenopiles</taxon>
        <taxon>Ochrophyta</taxon>
        <taxon>Bacillariophyta</taxon>
        <taxon>Bacillariophyceae</taxon>
        <taxon>Bacillariophycidae</taxon>
        <taxon>Bacillariales</taxon>
        <taxon>Bacillariaceae</taxon>
        <taxon>Cylindrotheca</taxon>
    </lineage>
</organism>
<reference evidence="2" key="1">
    <citation type="submission" date="2023-08" db="EMBL/GenBank/DDBJ databases">
        <authorList>
            <person name="Audoor S."/>
            <person name="Bilcke G."/>
        </authorList>
    </citation>
    <scope>NUCLEOTIDE SEQUENCE</scope>
</reference>
<dbReference type="AlphaFoldDB" id="A0AAD2FI86"/>
<evidence type="ECO:0000256" key="1">
    <source>
        <dbReference type="SAM" id="Phobius"/>
    </source>
</evidence>
<proteinExistence type="predicted"/>
<keyword evidence="1" id="KW-0812">Transmembrane</keyword>
<name>A0AAD2FI86_9STRA</name>
<dbReference type="EMBL" id="CAKOGP040000302">
    <property type="protein sequence ID" value="CAJ1933806.1"/>
    <property type="molecule type" value="Genomic_DNA"/>
</dbReference>
<feature type="transmembrane region" description="Helical" evidence="1">
    <location>
        <begin position="61"/>
        <end position="80"/>
    </location>
</feature>
<keyword evidence="1" id="KW-0472">Membrane</keyword>